<dbReference type="Proteomes" id="UP000254424">
    <property type="component" value="Unassembled WGS sequence"/>
</dbReference>
<feature type="chain" id="PRO_5041071796" description="Lipoprotein" evidence="1">
    <location>
        <begin position="21"/>
        <end position="191"/>
    </location>
</feature>
<dbReference type="PROSITE" id="PS51257">
    <property type="entry name" value="PROKAR_LIPOPROTEIN"/>
    <property type="match status" value="1"/>
</dbReference>
<feature type="signal peptide" evidence="1">
    <location>
        <begin position="1"/>
        <end position="20"/>
    </location>
</feature>
<dbReference type="STRING" id="483216.BACEGG_01519"/>
<dbReference type="OrthoDB" id="9864122at2"/>
<evidence type="ECO:0008006" key="5">
    <source>
        <dbReference type="Google" id="ProtNLM"/>
    </source>
</evidence>
<dbReference type="AlphaFoldDB" id="A0A380YJG9"/>
<dbReference type="EMBL" id="UFSX01000001">
    <property type="protein sequence ID" value="SUV28707.1"/>
    <property type="molecule type" value="Genomic_DNA"/>
</dbReference>
<reference evidence="2" key="2">
    <citation type="journal article" date="2021" name="PLoS Genet.">
        <title>Mobile Type VI secretion system loci of the gut Bacteroidales display extensive intra-ecosystem transfer, multi-species spread and geographical clustering.</title>
        <authorList>
            <person name="Garcia-Bayona L."/>
            <person name="Coyne M.J."/>
            <person name="Comstock L.E."/>
        </authorList>
    </citation>
    <scope>NUCLEOTIDE SEQUENCE</scope>
    <source>
        <strain evidence="2">CL11T00C20</strain>
    </source>
</reference>
<dbReference type="GeneID" id="93070599"/>
<dbReference type="KEGG" id="beg:INE88_03168"/>
<gene>
    <name evidence="2" type="ORF">INE88_03168</name>
    <name evidence="3" type="ORF">NCTC11155_00660</name>
</gene>
<dbReference type="Proteomes" id="UP000679226">
    <property type="component" value="Chromosome"/>
</dbReference>
<evidence type="ECO:0000313" key="2">
    <source>
        <dbReference type="EMBL" id="QUT46339.1"/>
    </source>
</evidence>
<keyword evidence="1" id="KW-0732">Signal</keyword>
<evidence type="ECO:0000313" key="4">
    <source>
        <dbReference type="Proteomes" id="UP000254424"/>
    </source>
</evidence>
<dbReference type="RefSeq" id="WP_004289814.1">
    <property type="nucleotide sequence ID" value="NZ_CABKNQ010000019.1"/>
</dbReference>
<evidence type="ECO:0000256" key="1">
    <source>
        <dbReference type="SAM" id="SignalP"/>
    </source>
</evidence>
<name>A0A380YJG9_9BACE</name>
<sequence length="191" mass="21027">MKRFTITIISAMLCGLVVLSACGGAKKNVQDAEGQAEAGGNAPSGYLMPAISANNFCGDFTTMTPDYGYLMPEKGLFLKMHDIRGAYGINIYTYVMDGDNIQCTPGHFVMIVPRGGDKLEITIKKSSMKNTPSFTFIPTPDCENSAYVATEKVAGKYYYLCGDAEARYKFEDLFEDERCAEFKNLVDNYGK</sequence>
<organism evidence="3 4">
    <name type="scientific">Bacteroides eggerthii</name>
    <dbReference type="NCBI Taxonomy" id="28111"/>
    <lineage>
        <taxon>Bacteria</taxon>
        <taxon>Pseudomonadati</taxon>
        <taxon>Bacteroidota</taxon>
        <taxon>Bacteroidia</taxon>
        <taxon>Bacteroidales</taxon>
        <taxon>Bacteroidaceae</taxon>
        <taxon>Bacteroides</taxon>
    </lineage>
</organism>
<protein>
    <recommendedName>
        <fullName evidence="5">Lipoprotein</fullName>
    </recommendedName>
</protein>
<reference evidence="3 4" key="1">
    <citation type="submission" date="2018-06" db="EMBL/GenBank/DDBJ databases">
        <authorList>
            <consortium name="Pathogen Informatics"/>
            <person name="Doyle S."/>
        </authorList>
    </citation>
    <scope>NUCLEOTIDE SEQUENCE [LARGE SCALE GENOMIC DNA]</scope>
    <source>
        <strain evidence="3 4">NCTC11155</strain>
    </source>
</reference>
<proteinExistence type="predicted"/>
<dbReference type="Gene3D" id="2.40.128.530">
    <property type="match status" value="1"/>
</dbReference>
<evidence type="ECO:0000313" key="3">
    <source>
        <dbReference type="EMBL" id="SUV28707.1"/>
    </source>
</evidence>
<accession>A0A380YJG9</accession>
<dbReference type="EMBL" id="CP072227">
    <property type="protein sequence ID" value="QUT46339.1"/>
    <property type="molecule type" value="Genomic_DNA"/>
</dbReference>